<evidence type="ECO:0000256" key="6">
    <source>
        <dbReference type="ARBA" id="ARBA00023002"/>
    </source>
</evidence>
<keyword evidence="5 8" id="KW-0521">NADP</keyword>
<dbReference type="InterPro" id="IPR026021">
    <property type="entry name" value="YdjA-like"/>
</dbReference>
<dbReference type="CDD" id="cd02135">
    <property type="entry name" value="YdjA-like"/>
    <property type="match status" value="1"/>
</dbReference>
<comment type="caution">
    <text evidence="10">The sequence shown here is derived from an EMBL/GenBank/DDBJ whole genome shotgun (WGS) entry which is preliminary data.</text>
</comment>
<evidence type="ECO:0000256" key="2">
    <source>
        <dbReference type="ARBA" id="ARBA00007118"/>
    </source>
</evidence>
<dbReference type="EC" id="1.-.-.-" evidence="8"/>
<dbReference type="InterPro" id="IPR000415">
    <property type="entry name" value="Nitroreductase-like"/>
</dbReference>
<keyword evidence="7 8" id="KW-0520">NAD</keyword>
<keyword evidence="4 8" id="KW-0288">FMN</keyword>
<dbReference type="PANTHER" id="PTHR43821">
    <property type="entry name" value="NAD(P)H NITROREDUCTASE YDJA-RELATED"/>
    <property type="match status" value="1"/>
</dbReference>
<keyword evidence="3 8" id="KW-0285">Flavoprotein</keyword>
<evidence type="ECO:0000259" key="9">
    <source>
        <dbReference type="Pfam" id="PF00881"/>
    </source>
</evidence>
<dbReference type="RefSeq" id="WP_310073624.1">
    <property type="nucleotide sequence ID" value="NZ_JAVDVX010000005.1"/>
</dbReference>
<evidence type="ECO:0000256" key="4">
    <source>
        <dbReference type="ARBA" id="ARBA00022643"/>
    </source>
</evidence>
<evidence type="ECO:0000256" key="1">
    <source>
        <dbReference type="ARBA" id="ARBA00001917"/>
    </source>
</evidence>
<sequence>MDAITALHQRVSTPRLTAPAPTLQQLTVLFKAALRAADHGNMHPWRFLIVEGEGLVRLGELFAKVATARNPEVTQSELDRCHAMTQRAPMIIISIAKCRPNPKVPQIEQIIAAGAATQNLLNAAFATNVGAVWRTGDMAYDPAVKEGLGLIEGEEIIGFIYMGTPTVPPHAPREQNPADFFSAWPQE</sequence>
<comment type="similarity">
    <text evidence="2 8">Belongs to the nitroreductase family.</text>
</comment>
<evidence type="ECO:0000256" key="8">
    <source>
        <dbReference type="PIRNR" id="PIRNR000232"/>
    </source>
</evidence>
<dbReference type="EMBL" id="JAVDVX010000005">
    <property type="protein sequence ID" value="MDR7090914.1"/>
    <property type="molecule type" value="Genomic_DNA"/>
</dbReference>
<dbReference type="InterPro" id="IPR052530">
    <property type="entry name" value="NAD(P)H_nitroreductase"/>
</dbReference>
<comment type="cofactor">
    <cofactor evidence="1 8">
        <name>FMN</name>
        <dbReference type="ChEBI" id="CHEBI:58210"/>
    </cofactor>
</comment>
<keyword evidence="6 8" id="KW-0560">Oxidoreductase</keyword>
<dbReference type="PIRSF" id="PIRSF000232">
    <property type="entry name" value="YdjA"/>
    <property type="match status" value="1"/>
</dbReference>
<evidence type="ECO:0000313" key="10">
    <source>
        <dbReference type="EMBL" id="MDR7090914.1"/>
    </source>
</evidence>
<gene>
    <name evidence="10" type="ORF">J2X05_002940</name>
</gene>
<evidence type="ECO:0000256" key="7">
    <source>
        <dbReference type="ARBA" id="ARBA00023027"/>
    </source>
</evidence>
<name>A0ABU1V0D7_9GAMM</name>
<organism evidence="10 11">
    <name type="scientific">Cellvibrio fibrivorans</name>
    <dbReference type="NCBI Taxonomy" id="126350"/>
    <lineage>
        <taxon>Bacteria</taxon>
        <taxon>Pseudomonadati</taxon>
        <taxon>Pseudomonadota</taxon>
        <taxon>Gammaproteobacteria</taxon>
        <taxon>Cellvibrionales</taxon>
        <taxon>Cellvibrionaceae</taxon>
        <taxon>Cellvibrio</taxon>
    </lineage>
</organism>
<protein>
    <recommendedName>
        <fullName evidence="8">Putative NAD(P)H nitroreductase</fullName>
        <ecNumber evidence="8">1.-.-.-</ecNumber>
    </recommendedName>
</protein>
<keyword evidence="11" id="KW-1185">Reference proteome</keyword>
<evidence type="ECO:0000256" key="5">
    <source>
        <dbReference type="ARBA" id="ARBA00022857"/>
    </source>
</evidence>
<evidence type="ECO:0000313" key="11">
    <source>
        <dbReference type="Proteomes" id="UP001253595"/>
    </source>
</evidence>
<proteinExistence type="inferred from homology"/>
<dbReference type="SUPFAM" id="SSF55469">
    <property type="entry name" value="FMN-dependent nitroreductase-like"/>
    <property type="match status" value="1"/>
</dbReference>
<dbReference type="Gene3D" id="3.40.109.10">
    <property type="entry name" value="NADH Oxidase"/>
    <property type="match status" value="1"/>
</dbReference>
<dbReference type="PANTHER" id="PTHR43821:SF1">
    <property type="entry name" value="NAD(P)H NITROREDUCTASE YDJA-RELATED"/>
    <property type="match status" value="1"/>
</dbReference>
<feature type="domain" description="Nitroreductase" evidence="9">
    <location>
        <begin position="9"/>
        <end position="163"/>
    </location>
</feature>
<evidence type="ECO:0000256" key="3">
    <source>
        <dbReference type="ARBA" id="ARBA00022630"/>
    </source>
</evidence>
<dbReference type="Pfam" id="PF00881">
    <property type="entry name" value="Nitroreductase"/>
    <property type="match status" value="1"/>
</dbReference>
<reference evidence="10 11" key="1">
    <citation type="submission" date="2023-07" db="EMBL/GenBank/DDBJ databases">
        <title>Sorghum-associated microbial communities from plants grown in Nebraska, USA.</title>
        <authorList>
            <person name="Schachtman D."/>
        </authorList>
    </citation>
    <scope>NUCLEOTIDE SEQUENCE [LARGE SCALE GENOMIC DNA]</scope>
    <source>
        <strain evidence="10 11">BE190</strain>
    </source>
</reference>
<accession>A0ABU1V0D7</accession>
<dbReference type="Proteomes" id="UP001253595">
    <property type="component" value="Unassembled WGS sequence"/>
</dbReference>
<dbReference type="InterPro" id="IPR029479">
    <property type="entry name" value="Nitroreductase"/>
</dbReference>